<evidence type="ECO:0000313" key="10">
    <source>
        <dbReference type="EMBL" id="PAV68729.1"/>
    </source>
</evidence>
<evidence type="ECO:0000313" key="11">
    <source>
        <dbReference type="Proteomes" id="UP000218231"/>
    </source>
</evidence>
<evidence type="ECO:0000256" key="4">
    <source>
        <dbReference type="ARBA" id="ARBA00022989"/>
    </source>
</evidence>
<dbReference type="InterPro" id="IPR055299">
    <property type="entry name" value="TIMMDC1"/>
</dbReference>
<keyword evidence="11" id="KW-1185">Reference proteome</keyword>
<feature type="compositionally biased region" description="Low complexity" evidence="8">
    <location>
        <begin position="13"/>
        <end position="25"/>
    </location>
</feature>
<name>A0A2A2K4K4_9BILA</name>
<reference evidence="10 11" key="1">
    <citation type="journal article" date="2017" name="Curr. Biol.">
        <title>Genome architecture and evolution of a unichromosomal asexual nematode.</title>
        <authorList>
            <person name="Fradin H."/>
            <person name="Zegar C."/>
            <person name="Gutwein M."/>
            <person name="Lucas J."/>
            <person name="Kovtun M."/>
            <person name="Corcoran D."/>
            <person name="Baugh L.R."/>
            <person name="Kiontke K."/>
            <person name="Gunsalus K."/>
            <person name="Fitch D.H."/>
            <person name="Piano F."/>
        </authorList>
    </citation>
    <scope>NUCLEOTIDE SEQUENCE [LARGE SCALE GENOMIC DNA]</scope>
    <source>
        <strain evidence="10">PF1309</strain>
    </source>
</reference>
<feature type="region of interest" description="Disordered" evidence="8">
    <location>
        <begin position="1"/>
        <end position="27"/>
    </location>
</feature>
<evidence type="ECO:0000256" key="3">
    <source>
        <dbReference type="ARBA" id="ARBA00022692"/>
    </source>
</evidence>
<feature type="transmembrane region" description="Helical" evidence="9">
    <location>
        <begin position="171"/>
        <end position="190"/>
    </location>
</feature>
<keyword evidence="3 9" id="KW-0812">Transmembrane</keyword>
<keyword evidence="4 9" id="KW-1133">Transmembrane helix</keyword>
<feature type="compositionally biased region" description="Polar residues" evidence="8">
    <location>
        <begin position="1"/>
        <end position="12"/>
    </location>
</feature>
<dbReference type="AlphaFoldDB" id="A0A2A2K4K4"/>
<dbReference type="PANTHER" id="PTHR13002">
    <property type="entry name" value="C3ORF1 PROTEIN-RELATED"/>
    <property type="match status" value="1"/>
</dbReference>
<organism evidence="10 11">
    <name type="scientific">Diploscapter pachys</name>
    <dbReference type="NCBI Taxonomy" id="2018661"/>
    <lineage>
        <taxon>Eukaryota</taxon>
        <taxon>Metazoa</taxon>
        <taxon>Ecdysozoa</taxon>
        <taxon>Nematoda</taxon>
        <taxon>Chromadorea</taxon>
        <taxon>Rhabditida</taxon>
        <taxon>Rhabditina</taxon>
        <taxon>Rhabditomorpha</taxon>
        <taxon>Rhabditoidea</taxon>
        <taxon>Rhabditidae</taxon>
        <taxon>Diploscapter</taxon>
    </lineage>
</organism>
<gene>
    <name evidence="10" type="ORF">WR25_15146</name>
</gene>
<comment type="caution">
    <text evidence="10">The sequence shown here is derived from an EMBL/GenBank/DDBJ whole genome shotgun (WGS) entry which is preliminary data.</text>
</comment>
<protein>
    <recommendedName>
        <fullName evidence="6">Complex I assembly factor TIMMDC1, mitochondrial</fullName>
    </recommendedName>
    <alternativeName>
        <fullName evidence="7">Translocase of inner mitochondrial membrane domain-containing protein 1</fullName>
    </alternativeName>
</protein>
<dbReference type="PANTHER" id="PTHR13002:SF1">
    <property type="entry name" value="COMPLEX I ASSEMBLY FACTOR TIMMDC1, MITOCHONDRIAL"/>
    <property type="match status" value="1"/>
</dbReference>
<accession>A0A2A2K4K4</accession>
<evidence type="ECO:0000256" key="2">
    <source>
        <dbReference type="ARBA" id="ARBA00008444"/>
    </source>
</evidence>
<keyword evidence="5 9" id="KW-0472">Membrane</keyword>
<dbReference type="STRING" id="2018661.A0A2A2K4K4"/>
<dbReference type="GO" id="GO:0032981">
    <property type="term" value="P:mitochondrial respiratory chain complex I assembly"/>
    <property type="evidence" value="ECO:0007669"/>
    <property type="project" value="InterPro"/>
</dbReference>
<evidence type="ECO:0000256" key="7">
    <source>
        <dbReference type="ARBA" id="ARBA00041344"/>
    </source>
</evidence>
<evidence type="ECO:0000256" key="6">
    <source>
        <dbReference type="ARBA" id="ARBA00040778"/>
    </source>
</evidence>
<comment type="similarity">
    <text evidence="2">Belongs to the Tim17/Tim22/Tim23 family.</text>
</comment>
<proteinExistence type="inferred from homology"/>
<comment type="subcellular location">
    <subcellularLocation>
        <location evidence="1">Membrane</location>
        <topology evidence="1">Multi-pass membrane protein</topology>
    </subcellularLocation>
</comment>
<evidence type="ECO:0000256" key="1">
    <source>
        <dbReference type="ARBA" id="ARBA00004141"/>
    </source>
</evidence>
<dbReference type="Proteomes" id="UP000218231">
    <property type="component" value="Unassembled WGS sequence"/>
</dbReference>
<evidence type="ECO:0000256" key="9">
    <source>
        <dbReference type="SAM" id="Phobius"/>
    </source>
</evidence>
<evidence type="ECO:0000256" key="8">
    <source>
        <dbReference type="SAM" id="MobiDB-lite"/>
    </source>
</evidence>
<dbReference type="GO" id="GO:0016020">
    <property type="term" value="C:membrane"/>
    <property type="evidence" value="ECO:0007669"/>
    <property type="project" value="UniProtKB-SubCell"/>
</dbReference>
<evidence type="ECO:0000256" key="5">
    <source>
        <dbReference type="ARBA" id="ARBA00023136"/>
    </source>
</evidence>
<dbReference type="OrthoDB" id="5826189at2759"/>
<dbReference type="GO" id="GO:0005739">
    <property type="term" value="C:mitochondrion"/>
    <property type="evidence" value="ECO:0007669"/>
    <property type="project" value="TreeGrafter"/>
</dbReference>
<dbReference type="EMBL" id="LIAE01009702">
    <property type="protein sequence ID" value="PAV68729.1"/>
    <property type="molecule type" value="Genomic_DNA"/>
</dbReference>
<feature type="transmembrane region" description="Helical" evidence="9">
    <location>
        <begin position="202"/>
        <end position="224"/>
    </location>
</feature>
<feature type="transmembrane region" description="Helical" evidence="9">
    <location>
        <begin position="236"/>
        <end position="257"/>
    </location>
</feature>
<sequence>MSLEGPSTSQSSGPDPGNPDQNQPNAIFIGYDHENPYVYDEGNKIWRSIRSFLRLNPSNPDYSKPDQFPGMSPRRETLRLNVSSNLDDDKPKTGWQRIKALYVNPPTMEYDLIGHFAQTTFFAGLIFGGLRGAPETERRFELIQSGQRYLSPNDVLVRKMDFRILRFARSGFKFGLLCSGLSIAIVGLVFHTTAYRDQFCSWYFPAYSGVLAGLRSIAVGGALIGPTGLSGLINGVLMGAISGLTLAVVPTLYGLYYDKTADQAYRMFKERYERVKIQFIYIFTKDNFFLK</sequence>